<sequence>MCFLACRLQISRLTTAELIIASADVSESRRGLGLKIINARFVEVFSSNQRTRSGYQWHKCSSRHTCLPFRRQLT</sequence>
<evidence type="ECO:0000313" key="1">
    <source>
        <dbReference type="EMBL" id="GFP97301.1"/>
    </source>
</evidence>
<name>A0A830CSE3_9LAMI</name>
<proteinExistence type="predicted"/>
<keyword evidence="2" id="KW-1185">Reference proteome</keyword>
<dbReference type="EMBL" id="BMAC01000481">
    <property type="protein sequence ID" value="GFP97301.1"/>
    <property type="molecule type" value="Genomic_DNA"/>
</dbReference>
<evidence type="ECO:0000313" key="2">
    <source>
        <dbReference type="Proteomes" id="UP000653305"/>
    </source>
</evidence>
<dbReference type="AlphaFoldDB" id="A0A830CSE3"/>
<organism evidence="1 2">
    <name type="scientific">Phtheirospermum japonicum</name>
    <dbReference type="NCBI Taxonomy" id="374723"/>
    <lineage>
        <taxon>Eukaryota</taxon>
        <taxon>Viridiplantae</taxon>
        <taxon>Streptophyta</taxon>
        <taxon>Embryophyta</taxon>
        <taxon>Tracheophyta</taxon>
        <taxon>Spermatophyta</taxon>
        <taxon>Magnoliopsida</taxon>
        <taxon>eudicotyledons</taxon>
        <taxon>Gunneridae</taxon>
        <taxon>Pentapetalae</taxon>
        <taxon>asterids</taxon>
        <taxon>lamiids</taxon>
        <taxon>Lamiales</taxon>
        <taxon>Orobanchaceae</taxon>
        <taxon>Orobanchaceae incertae sedis</taxon>
        <taxon>Phtheirospermum</taxon>
    </lineage>
</organism>
<gene>
    <name evidence="1" type="ORF">PHJA_001874200</name>
</gene>
<comment type="caution">
    <text evidence="1">The sequence shown here is derived from an EMBL/GenBank/DDBJ whole genome shotgun (WGS) entry which is preliminary data.</text>
</comment>
<protein>
    <submittedName>
        <fullName evidence="1">Uncharacterized protein</fullName>
    </submittedName>
</protein>
<dbReference type="Proteomes" id="UP000653305">
    <property type="component" value="Unassembled WGS sequence"/>
</dbReference>
<accession>A0A830CSE3</accession>
<reference evidence="1" key="1">
    <citation type="submission" date="2020-07" db="EMBL/GenBank/DDBJ databases">
        <title>Ethylene signaling mediates host invasion by parasitic plants.</title>
        <authorList>
            <person name="Yoshida S."/>
        </authorList>
    </citation>
    <scope>NUCLEOTIDE SEQUENCE</scope>
    <source>
        <strain evidence="1">Okayama</strain>
    </source>
</reference>